<evidence type="ECO:0000313" key="3">
    <source>
        <dbReference type="Proteomes" id="UP001519332"/>
    </source>
</evidence>
<feature type="transmembrane region" description="Helical" evidence="1">
    <location>
        <begin position="39"/>
        <end position="60"/>
    </location>
</feature>
<dbReference type="Proteomes" id="UP001519332">
    <property type="component" value="Unassembled WGS sequence"/>
</dbReference>
<dbReference type="EMBL" id="JAGINW010000001">
    <property type="protein sequence ID" value="MBP2327072.1"/>
    <property type="molecule type" value="Genomic_DNA"/>
</dbReference>
<keyword evidence="1" id="KW-0812">Transmembrane</keyword>
<keyword evidence="1" id="KW-0472">Membrane</keyword>
<keyword evidence="1" id="KW-1133">Transmembrane helix</keyword>
<dbReference type="RefSeq" id="WP_209644066.1">
    <property type="nucleotide sequence ID" value="NZ_JAGINW010000001.1"/>
</dbReference>
<proteinExistence type="predicted"/>
<protein>
    <submittedName>
        <fullName evidence="2">Permease</fullName>
    </submittedName>
</protein>
<gene>
    <name evidence="2" type="ORF">JOF56_007457</name>
</gene>
<sequence>MWTIVIVTYAVALLALLLAAGWVALFVKDHRRATRATGILKIVLAATLGSGGLFGLLIRLHELGLL</sequence>
<evidence type="ECO:0000256" key="1">
    <source>
        <dbReference type="SAM" id="Phobius"/>
    </source>
</evidence>
<feature type="transmembrane region" description="Helical" evidence="1">
    <location>
        <begin position="6"/>
        <end position="27"/>
    </location>
</feature>
<reference evidence="2 3" key="1">
    <citation type="submission" date="2021-03" db="EMBL/GenBank/DDBJ databases">
        <title>Sequencing the genomes of 1000 actinobacteria strains.</title>
        <authorList>
            <person name="Klenk H.-P."/>
        </authorList>
    </citation>
    <scope>NUCLEOTIDE SEQUENCE [LARGE SCALE GENOMIC DNA]</scope>
    <source>
        <strain evidence="2 3">DSM 46670</strain>
    </source>
</reference>
<name>A0ABS4TRP1_9PSEU</name>
<keyword evidence="3" id="KW-1185">Reference proteome</keyword>
<evidence type="ECO:0000313" key="2">
    <source>
        <dbReference type="EMBL" id="MBP2327072.1"/>
    </source>
</evidence>
<organism evidence="2 3">
    <name type="scientific">Kibdelosporangium banguiense</name>
    <dbReference type="NCBI Taxonomy" id="1365924"/>
    <lineage>
        <taxon>Bacteria</taxon>
        <taxon>Bacillati</taxon>
        <taxon>Actinomycetota</taxon>
        <taxon>Actinomycetes</taxon>
        <taxon>Pseudonocardiales</taxon>
        <taxon>Pseudonocardiaceae</taxon>
        <taxon>Kibdelosporangium</taxon>
    </lineage>
</organism>
<accession>A0ABS4TRP1</accession>
<comment type="caution">
    <text evidence="2">The sequence shown here is derived from an EMBL/GenBank/DDBJ whole genome shotgun (WGS) entry which is preliminary data.</text>
</comment>